<keyword evidence="8" id="KW-1185">Reference proteome</keyword>
<keyword evidence="3 6" id="KW-0812">Transmembrane</keyword>
<dbReference type="InterPro" id="IPR050833">
    <property type="entry name" value="Poly_Biosynth_Transport"/>
</dbReference>
<organism evidence="7 8">
    <name type="scientific">Clostridium lentum</name>
    <dbReference type="NCBI Taxonomy" id="2763037"/>
    <lineage>
        <taxon>Bacteria</taxon>
        <taxon>Bacillati</taxon>
        <taxon>Bacillota</taxon>
        <taxon>Clostridia</taxon>
        <taxon>Eubacteriales</taxon>
        <taxon>Clostridiaceae</taxon>
        <taxon>Clostridium</taxon>
    </lineage>
</organism>
<accession>A0A8I0DN05</accession>
<dbReference type="Proteomes" id="UP000662088">
    <property type="component" value="Unassembled WGS sequence"/>
</dbReference>
<dbReference type="AlphaFoldDB" id="A0A8I0DN05"/>
<protein>
    <submittedName>
        <fullName evidence="7">Oligosaccharide flippase family protein</fullName>
    </submittedName>
</protein>
<feature type="transmembrane region" description="Helical" evidence="6">
    <location>
        <begin position="382"/>
        <end position="399"/>
    </location>
</feature>
<comment type="subcellular location">
    <subcellularLocation>
        <location evidence="1">Cell membrane</location>
        <topology evidence="1">Multi-pass membrane protein</topology>
    </subcellularLocation>
</comment>
<keyword evidence="4 6" id="KW-1133">Transmembrane helix</keyword>
<keyword evidence="5 6" id="KW-0472">Membrane</keyword>
<feature type="transmembrane region" description="Helical" evidence="6">
    <location>
        <begin position="405"/>
        <end position="423"/>
    </location>
</feature>
<keyword evidence="2" id="KW-1003">Cell membrane</keyword>
<evidence type="ECO:0000256" key="1">
    <source>
        <dbReference type="ARBA" id="ARBA00004651"/>
    </source>
</evidence>
<evidence type="ECO:0000256" key="3">
    <source>
        <dbReference type="ARBA" id="ARBA00022692"/>
    </source>
</evidence>
<evidence type="ECO:0000256" key="4">
    <source>
        <dbReference type="ARBA" id="ARBA00022989"/>
    </source>
</evidence>
<feature type="transmembrane region" description="Helical" evidence="6">
    <location>
        <begin position="12"/>
        <end position="34"/>
    </location>
</feature>
<feature type="transmembrane region" description="Helical" evidence="6">
    <location>
        <begin position="54"/>
        <end position="77"/>
    </location>
</feature>
<feature type="transmembrane region" description="Helical" evidence="6">
    <location>
        <begin position="470"/>
        <end position="493"/>
    </location>
</feature>
<feature type="transmembrane region" description="Helical" evidence="6">
    <location>
        <begin position="444"/>
        <end position="464"/>
    </location>
</feature>
<feature type="transmembrane region" description="Helical" evidence="6">
    <location>
        <begin position="318"/>
        <end position="337"/>
    </location>
</feature>
<feature type="transmembrane region" description="Helical" evidence="6">
    <location>
        <begin position="89"/>
        <end position="112"/>
    </location>
</feature>
<dbReference type="EMBL" id="JACOOQ010000001">
    <property type="protein sequence ID" value="MBC5638952.1"/>
    <property type="molecule type" value="Genomic_DNA"/>
</dbReference>
<name>A0A8I0DN05_9CLOT</name>
<feature type="transmembrane region" description="Helical" evidence="6">
    <location>
        <begin position="277"/>
        <end position="298"/>
    </location>
</feature>
<reference evidence="7" key="1">
    <citation type="submission" date="2020-08" db="EMBL/GenBank/DDBJ databases">
        <title>Genome public.</title>
        <authorList>
            <person name="Liu C."/>
            <person name="Sun Q."/>
        </authorList>
    </citation>
    <scope>NUCLEOTIDE SEQUENCE</scope>
    <source>
        <strain evidence="7">NSJ-42</strain>
    </source>
</reference>
<feature type="transmembrane region" description="Helical" evidence="6">
    <location>
        <begin position="349"/>
        <end position="370"/>
    </location>
</feature>
<evidence type="ECO:0000256" key="2">
    <source>
        <dbReference type="ARBA" id="ARBA00022475"/>
    </source>
</evidence>
<feature type="transmembrane region" description="Helical" evidence="6">
    <location>
        <begin position="124"/>
        <end position="145"/>
    </location>
</feature>
<gene>
    <name evidence="7" type="ORF">H8R92_00625</name>
</gene>
<comment type="caution">
    <text evidence="7">The sequence shown here is derived from an EMBL/GenBank/DDBJ whole genome shotgun (WGS) entry which is preliminary data.</text>
</comment>
<feature type="transmembrane region" description="Helical" evidence="6">
    <location>
        <begin position="166"/>
        <end position="183"/>
    </location>
</feature>
<proteinExistence type="predicted"/>
<evidence type="ECO:0000313" key="8">
    <source>
        <dbReference type="Proteomes" id="UP000662088"/>
    </source>
</evidence>
<evidence type="ECO:0000256" key="6">
    <source>
        <dbReference type="SAM" id="Phobius"/>
    </source>
</evidence>
<evidence type="ECO:0000313" key="7">
    <source>
        <dbReference type="EMBL" id="MBC5638952.1"/>
    </source>
</evidence>
<dbReference type="PANTHER" id="PTHR30250:SF26">
    <property type="entry name" value="PSMA PROTEIN"/>
    <property type="match status" value="1"/>
</dbReference>
<dbReference type="RefSeq" id="WP_022212200.1">
    <property type="nucleotide sequence ID" value="NZ_JACOOQ010000001.1"/>
</dbReference>
<feature type="transmembrane region" description="Helical" evidence="6">
    <location>
        <begin position="246"/>
        <end position="271"/>
    </location>
</feature>
<dbReference type="GO" id="GO:0005886">
    <property type="term" value="C:plasma membrane"/>
    <property type="evidence" value="ECO:0007669"/>
    <property type="project" value="UniProtKB-SubCell"/>
</dbReference>
<feature type="transmembrane region" description="Helical" evidence="6">
    <location>
        <begin position="189"/>
        <end position="207"/>
    </location>
</feature>
<evidence type="ECO:0000256" key="5">
    <source>
        <dbReference type="ARBA" id="ARBA00023136"/>
    </source>
</evidence>
<sequence length="512" mass="56800">MEDNLSENKKLIINLLSSIIAFGINLIIGFYLSPYIVKNLGVEANGFISLANNFITYASLVTIALNSMSGRFITIAIHQSDYEKANKYYNAVFGGNLITASVLAVPAVVSVIKLEYLINIPSNLIFDVKILFSIIFINYFIGMILPNWATATFATNNLYLQSIKSLQSNILKVVCILGLFIIFSPKVYYIAIASLVCTIYIAVYNWYYHKKLLPQLIIKRKYFNWIYVKELIFSGIWNTINQTGQILLSGLDLLIANLFVGATSMGALSLAKTVPNIITGLSGSLTSIFVPTLTIDYAHNDKDSLKKNLKKGMKLTGVLLTIPLAILIIYGSEFYSLWVPSQDAKVLQILSVLTCFGLIFTSGTQCLYTIFTVVNKLKINSLLVLLSGLISTIIVFILMKTTNLGVFAIAGVSSFVNLARNMIYTVPFTAKYIGLKWNTFFPEVLSSVTSVIVLVLVGTTIKQFVTVNSWIMLIIAAGITAILGLIINMFIVLSREERNFLLKLFKKKLKIA</sequence>
<dbReference type="PANTHER" id="PTHR30250">
    <property type="entry name" value="PST FAMILY PREDICTED COLANIC ACID TRANSPORTER"/>
    <property type="match status" value="1"/>
</dbReference>